<comment type="caution">
    <text evidence="1">The sequence shown here is derived from an EMBL/GenBank/DDBJ whole genome shotgun (WGS) entry which is preliminary data.</text>
</comment>
<evidence type="ECO:0000313" key="2">
    <source>
        <dbReference type="Proteomes" id="UP000599391"/>
    </source>
</evidence>
<reference evidence="1 2" key="1">
    <citation type="journal article" date="2021" name="Int. J. Syst. Evol. Microbiol.">
        <title>Amazonocrinis nigriterrae gen. nov., sp. nov., Atlanticothrix silvestris gen. nov., sp. nov. and Dendronalium phyllosphericum gen. nov., sp. nov., nostocacean cyanobacteria from Brazilian environments.</title>
        <authorList>
            <person name="Alvarenga D.O."/>
            <person name="Andreote A.P.D."/>
            <person name="Branco L.H.Z."/>
            <person name="Delbaje E."/>
            <person name="Cruz R.B."/>
            <person name="Varani A.M."/>
            <person name="Fiore M.F."/>
        </authorList>
    </citation>
    <scope>NUCLEOTIDE SEQUENCE [LARGE SCALE GENOMIC DNA]</scope>
    <source>
        <strain evidence="1 2">CENA357</strain>
    </source>
</reference>
<name>A0A8J7HMS9_9CYAN</name>
<proteinExistence type="predicted"/>
<protein>
    <submittedName>
        <fullName evidence="1">Uncharacterized protein</fullName>
    </submittedName>
</protein>
<sequence>MYCRSFVVHIILEISISGQKVMADLETKQANLRDTLLRISGAIQILEEEIGKVNTEQENTQNSTFA</sequence>
<dbReference type="AlphaFoldDB" id="A0A8J7HMS9"/>
<evidence type="ECO:0000313" key="1">
    <source>
        <dbReference type="EMBL" id="MBH8556054.1"/>
    </source>
</evidence>
<gene>
    <name evidence="1" type="ORF">I8751_27695</name>
</gene>
<keyword evidence="2" id="KW-1185">Reference proteome</keyword>
<dbReference type="Proteomes" id="UP000599391">
    <property type="component" value="Unassembled WGS sequence"/>
</dbReference>
<dbReference type="EMBL" id="JAECZB010000103">
    <property type="protein sequence ID" value="MBH8556054.1"/>
    <property type="molecule type" value="Genomic_DNA"/>
</dbReference>
<organism evidence="1 2">
    <name type="scientific">Atlanticothrix silvestris CENA357</name>
    <dbReference type="NCBI Taxonomy" id="1725252"/>
    <lineage>
        <taxon>Bacteria</taxon>
        <taxon>Bacillati</taxon>
        <taxon>Cyanobacteriota</taxon>
        <taxon>Cyanophyceae</taxon>
        <taxon>Nostocales</taxon>
        <taxon>Nodulariaceae</taxon>
        <taxon>Atlanticothrix</taxon>
        <taxon>Atlanticothrix silvestris</taxon>
    </lineage>
</organism>
<accession>A0A8J7HMS9</accession>